<dbReference type="PANTHER" id="PTHR33755">
    <property type="entry name" value="TOXIN PARE1-RELATED"/>
    <property type="match status" value="1"/>
</dbReference>
<dbReference type="PANTHER" id="PTHR33755:SF6">
    <property type="entry name" value="PLASMID STABILIZATION SYSTEM PROTEIN"/>
    <property type="match status" value="1"/>
</dbReference>
<sequence length="95" mass="10666">MPKIAWSKLAHADLSAIVEYISEDNPDAAQSLINDIVGKVEKLPSFPQMGRTGRVANTRELVAQANYIVVYQCTPELIRILRILHAARQWPPLDE</sequence>
<dbReference type="Gene3D" id="3.30.2310.20">
    <property type="entry name" value="RelE-like"/>
    <property type="match status" value="1"/>
</dbReference>
<proteinExistence type="inferred from homology"/>
<dbReference type="RefSeq" id="WP_206594350.1">
    <property type="nucleotide sequence ID" value="NZ_JAFKCS010000010.1"/>
</dbReference>
<reference evidence="3 4" key="1">
    <citation type="submission" date="2021-03" db="EMBL/GenBank/DDBJ databases">
        <title>novel species isolated from a fishpond in China.</title>
        <authorList>
            <person name="Lu H."/>
            <person name="Cai Z."/>
        </authorList>
    </citation>
    <scope>NUCLEOTIDE SEQUENCE [LARGE SCALE GENOMIC DNA]</scope>
    <source>
        <strain evidence="3 4">Y57</strain>
    </source>
</reference>
<name>A0ABS3CVS4_9ALTE</name>
<dbReference type="EMBL" id="JAFKCS010000010">
    <property type="protein sequence ID" value="MBN7820511.1"/>
    <property type="molecule type" value="Genomic_DNA"/>
</dbReference>
<organism evidence="3 4">
    <name type="scientific">Bowmanella yangjiangensis</name>
    <dbReference type="NCBI Taxonomy" id="2811230"/>
    <lineage>
        <taxon>Bacteria</taxon>
        <taxon>Pseudomonadati</taxon>
        <taxon>Pseudomonadota</taxon>
        <taxon>Gammaproteobacteria</taxon>
        <taxon>Alteromonadales</taxon>
        <taxon>Alteromonadaceae</taxon>
        <taxon>Bowmanella</taxon>
    </lineage>
</organism>
<dbReference type="InterPro" id="IPR035093">
    <property type="entry name" value="RelE/ParE_toxin_dom_sf"/>
</dbReference>
<evidence type="ECO:0000313" key="3">
    <source>
        <dbReference type="EMBL" id="MBN7820511.1"/>
    </source>
</evidence>
<dbReference type="InterPro" id="IPR051803">
    <property type="entry name" value="TA_system_RelE-like_toxin"/>
</dbReference>
<comment type="caution">
    <text evidence="3">The sequence shown here is derived from an EMBL/GenBank/DDBJ whole genome shotgun (WGS) entry which is preliminary data.</text>
</comment>
<protein>
    <submittedName>
        <fullName evidence="3">Type II toxin-antitoxin system RelE/ParE family toxin</fullName>
    </submittedName>
</protein>
<dbReference type="NCBIfam" id="TIGR02385">
    <property type="entry name" value="RelE_StbE"/>
    <property type="match status" value="1"/>
</dbReference>
<evidence type="ECO:0000256" key="1">
    <source>
        <dbReference type="ARBA" id="ARBA00006226"/>
    </source>
</evidence>
<keyword evidence="2" id="KW-1277">Toxin-antitoxin system</keyword>
<keyword evidence="4" id="KW-1185">Reference proteome</keyword>
<comment type="similarity">
    <text evidence="1">Belongs to the RelE toxin family.</text>
</comment>
<dbReference type="Proteomes" id="UP000663992">
    <property type="component" value="Unassembled WGS sequence"/>
</dbReference>
<gene>
    <name evidence="3" type="ORF">J0A65_11585</name>
</gene>
<evidence type="ECO:0000313" key="4">
    <source>
        <dbReference type="Proteomes" id="UP000663992"/>
    </source>
</evidence>
<dbReference type="InterPro" id="IPR007712">
    <property type="entry name" value="RelE/ParE_toxin"/>
</dbReference>
<evidence type="ECO:0000256" key="2">
    <source>
        <dbReference type="ARBA" id="ARBA00022649"/>
    </source>
</evidence>
<accession>A0ABS3CVS4</accession>
<dbReference type="Pfam" id="PF05016">
    <property type="entry name" value="ParE_toxin"/>
    <property type="match status" value="1"/>
</dbReference>